<proteinExistence type="predicted"/>
<feature type="domain" description="Lipocalin/cytosolic fatty-acid binding" evidence="2">
    <location>
        <begin position="12"/>
        <end position="46"/>
    </location>
</feature>
<accession>A0A2I0B548</accession>
<dbReference type="EMBL" id="KZ451912">
    <property type="protein sequence ID" value="PKA62909.1"/>
    <property type="molecule type" value="Genomic_DNA"/>
</dbReference>
<feature type="region of interest" description="Disordered" evidence="1">
    <location>
        <begin position="39"/>
        <end position="60"/>
    </location>
</feature>
<gene>
    <name evidence="3" type="ORF">AXF42_Ash018904</name>
</gene>
<dbReference type="OrthoDB" id="1710747at2759"/>
<evidence type="ECO:0000313" key="4">
    <source>
        <dbReference type="Proteomes" id="UP000236161"/>
    </source>
</evidence>
<dbReference type="InterPro" id="IPR012674">
    <property type="entry name" value="Calycin"/>
</dbReference>
<reference evidence="3 4" key="1">
    <citation type="journal article" date="2017" name="Nature">
        <title>The Apostasia genome and the evolution of orchids.</title>
        <authorList>
            <person name="Zhang G.Q."/>
            <person name="Liu K.W."/>
            <person name="Li Z."/>
            <person name="Lohaus R."/>
            <person name="Hsiao Y.Y."/>
            <person name="Niu S.C."/>
            <person name="Wang J.Y."/>
            <person name="Lin Y.C."/>
            <person name="Xu Q."/>
            <person name="Chen L.J."/>
            <person name="Yoshida K."/>
            <person name="Fujiwara S."/>
            <person name="Wang Z.W."/>
            <person name="Zhang Y.Q."/>
            <person name="Mitsuda N."/>
            <person name="Wang M."/>
            <person name="Liu G.H."/>
            <person name="Pecoraro L."/>
            <person name="Huang H.X."/>
            <person name="Xiao X.J."/>
            <person name="Lin M."/>
            <person name="Wu X.Y."/>
            <person name="Wu W.L."/>
            <person name="Chen Y.Y."/>
            <person name="Chang S.B."/>
            <person name="Sakamoto S."/>
            <person name="Ohme-Takagi M."/>
            <person name="Yagi M."/>
            <person name="Zeng S.J."/>
            <person name="Shen C.Y."/>
            <person name="Yeh C.M."/>
            <person name="Luo Y.B."/>
            <person name="Tsai W.C."/>
            <person name="Van de Peer Y."/>
            <person name="Liu Z.J."/>
        </authorList>
    </citation>
    <scope>NUCLEOTIDE SEQUENCE [LARGE SCALE GENOMIC DNA]</scope>
    <source>
        <strain evidence="4">cv. Shenzhen</strain>
        <tissue evidence="3">Stem</tissue>
    </source>
</reference>
<dbReference type="SUPFAM" id="SSF50814">
    <property type="entry name" value="Lipocalins"/>
    <property type="match status" value="1"/>
</dbReference>
<organism evidence="3 4">
    <name type="scientific">Apostasia shenzhenica</name>
    <dbReference type="NCBI Taxonomy" id="1088818"/>
    <lineage>
        <taxon>Eukaryota</taxon>
        <taxon>Viridiplantae</taxon>
        <taxon>Streptophyta</taxon>
        <taxon>Embryophyta</taxon>
        <taxon>Tracheophyta</taxon>
        <taxon>Spermatophyta</taxon>
        <taxon>Magnoliopsida</taxon>
        <taxon>Liliopsida</taxon>
        <taxon>Asparagales</taxon>
        <taxon>Orchidaceae</taxon>
        <taxon>Apostasioideae</taxon>
        <taxon>Apostasia</taxon>
    </lineage>
</organism>
<name>A0A2I0B548_9ASPA</name>
<dbReference type="Pfam" id="PF08212">
    <property type="entry name" value="Lipocalin_2"/>
    <property type="match status" value="1"/>
</dbReference>
<evidence type="ECO:0000256" key="1">
    <source>
        <dbReference type="SAM" id="MobiDB-lite"/>
    </source>
</evidence>
<dbReference type="STRING" id="1088818.A0A2I0B548"/>
<protein>
    <recommendedName>
        <fullName evidence="2">Lipocalin/cytosolic fatty-acid binding domain-containing protein</fullName>
    </recommendedName>
</protein>
<dbReference type="InterPro" id="IPR000566">
    <property type="entry name" value="Lipocln_cytosolic_FA-bd_dom"/>
</dbReference>
<dbReference type="AlphaFoldDB" id="A0A2I0B548"/>
<sequence length="72" mass="8275">MCIELMIGFAQILCKSTHLDEKVYSVLVEKAKEQGYDVEKLHKTPQLDPPPEEDEGPKDSRGFWWIKSLLGK</sequence>
<dbReference type="Proteomes" id="UP000236161">
    <property type="component" value="Unassembled WGS sequence"/>
</dbReference>
<keyword evidence="4" id="KW-1185">Reference proteome</keyword>
<evidence type="ECO:0000259" key="2">
    <source>
        <dbReference type="Pfam" id="PF08212"/>
    </source>
</evidence>
<evidence type="ECO:0000313" key="3">
    <source>
        <dbReference type="EMBL" id="PKA62909.1"/>
    </source>
</evidence>